<dbReference type="RefSeq" id="WP_151620023.1">
    <property type="nucleotide sequence ID" value="NZ_WBXO01000005.1"/>
</dbReference>
<evidence type="ECO:0000313" key="5">
    <source>
        <dbReference type="Proteomes" id="UP000468766"/>
    </source>
</evidence>
<feature type="domain" description="Type II secretion system protein GspG C-terminal" evidence="3">
    <location>
        <begin position="35"/>
        <end position="124"/>
    </location>
</feature>
<name>A0A6I0ER72_9FIRM</name>
<protein>
    <submittedName>
        <fullName evidence="4">Prepilin-type N-terminal cleavage/methylation domain-containing protein</fullName>
    </submittedName>
</protein>
<evidence type="ECO:0000313" key="4">
    <source>
        <dbReference type="EMBL" id="KAB2952746.1"/>
    </source>
</evidence>
<reference evidence="4 5" key="1">
    <citation type="submission" date="2019-10" db="EMBL/GenBank/DDBJ databases">
        <title>Whole-genome sequence of the extremophile Heliorestis acidaminivorans DSM 24790.</title>
        <authorList>
            <person name="Kyndt J.A."/>
            <person name="Meyer T.E."/>
        </authorList>
    </citation>
    <scope>NUCLEOTIDE SEQUENCE [LARGE SCALE GENOMIC DNA]</scope>
    <source>
        <strain evidence="4 5">DSM 24790</strain>
    </source>
</reference>
<keyword evidence="1" id="KW-0488">Methylation</keyword>
<comment type="caution">
    <text evidence="4">The sequence shown here is derived from an EMBL/GenBank/DDBJ whole genome shotgun (WGS) entry which is preliminary data.</text>
</comment>
<evidence type="ECO:0000259" key="3">
    <source>
        <dbReference type="Pfam" id="PF08334"/>
    </source>
</evidence>
<dbReference type="Pfam" id="PF08334">
    <property type="entry name" value="T2SSG"/>
    <property type="match status" value="1"/>
</dbReference>
<gene>
    <name evidence="4" type="ORF">F9B85_08245</name>
</gene>
<keyword evidence="2" id="KW-1133">Transmembrane helix</keyword>
<dbReference type="GO" id="GO:0015627">
    <property type="term" value="C:type II protein secretion system complex"/>
    <property type="evidence" value="ECO:0007669"/>
    <property type="project" value="InterPro"/>
</dbReference>
<dbReference type="PANTHER" id="PTHR30093">
    <property type="entry name" value="GENERAL SECRETION PATHWAY PROTEIN G"/>
    <property type="match status" value="1"/>
</dbReference>
<keyword evidence="2" id="KW-0472">Membrane</keyword>
<dbReference type="InterPro" id="IPR012902">
    <property type="entry name" value="N_methyl_site"/>
</dbReference>
<evidence type="ECO:0000256" key="1">
    <source>
        <dbReference type="ARBA" id="ARBA00022481"/>
    </source>
</evidence>
<dbReference type="NCBIfam" id="TIGR02532">
    <property type="entry name" value="IV_pilin_GFxxxE"/>
    <property type="match status" value="1"/>
</dbReference>
<dbReference type="Pfam" id="PF07963">
    <property type="entry name" value="N_methyl"/>
    <property type="match status" value="1"/>
</dbReference>
<dbReference type="OrthoDB" id="2082254at2"/>
<feature type="transmembrane region" description="Helical" evidence="2">
    <location>
        <begin position="12"/>
        <end position="32"/>
    </location>
</feature>
<proteinExistence type="predicted"/>
<evidence type="ECO:0000256" key="2">
    <source>
        <dbReference type="SAM" id="Phobius"/>
    </source>
</evidence>
<dbReference type="PRINTS" id="PR00813">
    <property type="entry name" value="BCTERIALGSPG"/>
</dbReference>
<dbReference type="InterPro" id="IPR045584">
    <property type="entry name" value="Pilin-like"/>
</dbReference>
<dbReference type="Proteomes" id="UP000468766">
    <property type="component" value="Unassembled WGS sequence"/>
</dbReference>
<dbReference type="InterPro" id="IPR000983">
    <property type="entry name" value="Bac_GSPG_pilin"/>
</dbReference>
<dbReference type="SUPFAM" id="SSF54523">
    <property type="entry name" value="Pili subunits"/>
    <property type="match status" value="1"/>
</dbReference>
<dbReference type="Gene3D" id="3.30.700.10">
    <property type="entry name" value="Glycoprotein, Type 4 Pilin"/>
    <property type="match status" value="1"/>
</dbReference>
<organism evidence="4 5">
    <name type="scientific">Heliorestis acidaminivorans</name>
    <dbReference type="NCBI Taxonomy" id="553427"/>
    <lineage>
        <taxon>Bacteria</taxon>
        <taxon>Bacillati</taxon>
        <taxon>Bacillota</taxon>
        <taxon>Clostridia</taxon>
        <taxon>Eubacteriales</taxon>
        <taxon>Heliobacteriaceae</taxon>
        <taxon>Heliorestis</taxon>
    </lineage>
</organism>
<sequence length="151" mass="16764">MRKKIFQNQQGFSLIELIVVVAVIGILIVVMIPKVGGAPDKAKLAGVKSDFLAIETAVRSHFLENSKLPKLDEINKSNLLDYELVAPSSTNNGDSVYKDPWNQPYSYNFKTDKEVEVSSSGPIGYEHMITVTFSIVEGRLKVAYKEDDDPT</sequence>
<keyword evidence="5" id="KW-1185">Reference proteome</keyword>
<dbReference type="AlphaFoldDB" id="A0A6I0ER72"/>
<accession>A0A6I0ER72</accession>
<dbReference type="InterPro" id="IPR013545">
    <property type="entry name" value="T2SS_protein-GspG_C"/>
</dbReference>
<dbReference type="EMBL" id="WBXO01000005">
    <property type="protein sequence ID" value="KAB2952746.1"/>
    <property type="molecule type" value="Genomic_DNA"/>
</dbReference>
<keyword evidence="2" id="KW-0812">Transmembrane</keyword>
<dbReference type="PROSITE" id="PS00409">
    <property type="entry name" value="PROKAR_NTER_METHYL"/>
    <property type="match status" value="1"/>
</dbReference>
<dbReference type="GO" id="GO:0015628">
    <property type="term" value="P:protein secretion by the type II secretion system"/>
    <property type="evidence" value="ECO:0007669"/>
    <property type="project" value="InterPro"/>
</dbReference>